<dbReference type="PANTHER" id="PTHR34294">
    <property type="entry name" value="TRANSCRIPTIONAL REGULATOR-RELATED"/>
    <property type="match status" value="1"/>
</dbReference>
<dbReference type="RefSeq" id="WP_410031242.1">
    <property type="nucleotide sequence ID" value="NZ_JBGMEI010000006.1"/>
</dbReference>
<dbReference type="EMBL" id="JBGMEI010000006">
    <property type="protein sequence ID" value="MFO3665544.1"/>
    <property type="molecule type" value="Genomic_DNA"/>
</dbReference>
<evidence type="ECO:0000313" key="6">
    <source>
        <dbReference type="EMBL" id="MFO3665544.1"/>
    </source>
</evidence>
<keyword evidence="7" id="KW-1185">Reference proteome</keyword>
<dbReference type="Proteomes" id="UP001637996">
    <property type="component" value="Unassembled WGS sequence"/>
</dbReference>
<keyword evidence="4" id="KW-0804">Transcription</keyword>
<dbReference type="Pfam" id="PF13412">
    <property type="entry name" value="HTH_24"/>
    <property type="match status" value="1"/>
</dbReference>
<evidence type="ECO:0000256" key="4">
    <source>
        <dbReference type="ARBA" id="ARBA00023163"/>
    </source>
</evidence>
<evidence type="ECO:0000259" key="5">
    <source>
        <dbReference type="Pfam" id="PF04198"/>
    </source>
</evidence>
<evidence type="ECO:0000256" key="1">
    <source>
        <dbReference type="ARBA" id="ARBA00010466"/>
    </source>
</evidence>
<accession>A0ABW9M8K2</accession>
<keyword evidence="3" id="KW-0238">DNA-binding</keyword>
<evidence type="ECO:0000256" key="2">
    <source>
        <dbReference type="ARBA" id="ARBA00023015"/>
    </source>
</evidence>
<sequence length="308" mass="34950">MTNRIDLLIKVASMFYEENLTQTEIARELNLSRPTISSMLNEAKDKGIVKISIVKLGSDTHSLAMNIKKKYNLDNVFVAPSQTDNPKKEIGILCAQYIENRRLENLTIGLGFGTTLYEFIHYANYINTNFEEIVPLIGGVEMDNEALHCNHLCFTLARKYSTKTKFFYSPVKAEDINEKKLLMDSRLVRQSIENAKNVDIALIGVGNPIKSSTYRRLNYIQAEDDKILEEKKAVGDIVTTFYDKDLNPITTPLTEKFIGLNIEDIKKINEVVVVASGEEKFESVLPLLENGYINHLIIDYSLAMLLNN</sequence>
<dbReference type="Gene3D" id="3.40.50.1360">
    <property type="match status" value="1"/>
</dbReference>
<evidence type="ECO:0000313" key="7">
    <source>
        <dbReference type="Proteomes" id="UP001637996"/>
    </source>
</evidence>
<feature type="domain" description="Sugar-binding" evidence="5">
    <location>
        <begin position="61"/>
        <end position="304"/>
    </location>
</feature>
<organism evidence="6 7">
    <name type="scientific">Anaerococcus martiniensis</name>
    <dbReference type="NCBI Taxonomy" id="3115615"/>
    <lineage>
        <taxon>Bacteria</taxon>
        <taxon>Bacillati</taxon>
        <taxon>Bacillota</taxon>
        <taxon>Tissierellia</taxon>
        <taxon>Tissierellales</taxon>
        <taxon>Peptoniphilaceae</taxon>
        <taxon>Anaerococcus</taxon>
    </lineage>
</organism>
<protein>
    <submittedName>
        <fullName evidence="6">Sugar-binding transcriptional regulator</fullName>
    </submittedName>
</protein>
<dbReference type="SUPFAM" id="SSF46785">
    <property type="entry name" value="Winged helix' DNA-binding domain"/>
    <property type="match status" value="1"/>
</dbReference>
<proteinExistence type="inferred from homology"/>
<dbReference type="Pfam" id="PF04198">
    <property type="entry name" value="Sugar-bind"/>
    <property type="match status" value="1"/>
</dbReference>
<dbReference type="InterPro" id="IPR051054">
    <property type="entry name" value="SorC_transcr_regulators"/>
</dbReference>
<reference evidence="6 7" key="1">
    <citation type="journal article" date="2025" name="Anaerobe">
        <title>Description of Anaerococcus kampingiae sp. nov., Anaerococcus groningensis sp. nov., Anaerococcus martiniensis sp. nov., and Anaerococcus cruorum sp. nov., isolated from human clinical specimens.</title>
        <authorList>
            <person name="Boiten K.E."/>
            <person name="Meijer J."/>
            <person name="van Wezel E.M."/>
            <person name="Veloo A.C.M."/>
        </authorList>
    </citation>
    <scope>NUCLEOTIDE SEQUENCE [LARGE SCALE GENOMIC DNA]</scope>
    <source>
        <strain evidence="6 7">ENR0831</strain>
    </source>
</reference>
<name>A0ABW9M8K2_9FIRM</name>
<dbReference type="InterPro" id="IPR036390">
    <property type="entry name" value="WH_DNA-bd_sf"/>
</dbReference>
<dbReference type="SUPFAM" id="SSF100950">
    <property type="entry name" value="NagB/RpiA/CoA transferase-like"/>
    <property type="match status" value="1"/>
</dbReference>
<comment type="caution">
    <text evidence="6">The sequence shown here is derived from an EMBL/GenBank/DDBJ whole genome shotgun (WGS) entry which is preliminary data.</text>
</comment>
<gene>
    <name evidence="6" type="ORF">ACCQ41_04720</name>
</gene>
<dbReference type="InterPro" id="IPR037171">
    <property type="entry name" value="NagB/RpiA_transferase-like"/>
</dbReference>
<evidence type="ECO:0000256" key="3">
    <source>
        <dbReference type="ARBA" id="ARBA00023125"/>
    </source>
</evidence>
<dbReference type="InterPro" id="IPR007324">
    <property type="entry name" value="Sugar-bd_dom_put"/>
</dbReference>
<dbReference type="Gene3D" id="1.10.10.60">
    <property type="entry name" value="Homeodomain-like"/>
    <property type="match status" value="1"/>
</dbReference>
<comment type="similarity">
    <text evidence="1">Belongs to the SorC transcriptional regulatory family.</text>
</comment>
<keyword evidence="2" id="KW-0805">Transcription regulation</keyword>